<sequence>MLDDILKNMALFVDGRGYAGNVEELTLPKLALKTEEFRNGGMDAPIEVEMGMEKLESEFTLTRFDKNVLKLFGLAPGQLTPLTIRGAVVSDDGRQTPVVVYLQGIVREMDPGNWKPGDKATLKVSLSLRYYKLTHGGDVLHEIDIPNMVRTIGGVDQLAATRSALGL</sequence>
<dbReference type="Proteomes" id="UP000190962">
    <property type="component" value="Unassembled WGS sequence"/>
</dbReference>
<name>A0A1T2CHW8_SOVGS</name>
<dbReference type="AlphaFoldDB" id="A0A1T2CHW8"/>
<evidence type="ECO:0000313" key="2">
    <source>
        <dbReference type="Proteomes" id="UP000190962"/>
    </source>
</evidence>
<evidence type="ECO:0000313" key="1">
    <source>
        <dbReference type="EMBL" id="OOY34372.1"/>
    </source>
</evidence>
<proteinExistence type="predicted"/>
<organism evidence="1 2">
    <name type="scientific">Solemya velum gill symbiont</name>
    <dbReference type="NCBI Taxonomy" id="2340"/>
    <lineage>
        <taxon>Bacteria</taxon>
        <taxon>Pseudomonadati</taxon>
        <taxon>Pseudomonadota</taxon>
        <taxon>Gammaproteobacteria</taxon>
        <taxon>sulfur-oxidizing symbionts</taxon>
    </lineage>
</organism>
<accession>A0A1T2CHW8</accession>
<comment type="caution">
    <text evidence="1">The sequence shown here is derived from an EMBL/GenBank/DDBJ whole genome shotgun (WGS) entry which is preliminary data.</text>
</comment>
<dbReference type="Pfam" id="PF04985">
    <property type="entry name" value="Phage_tube"/>
    <property type="match status" value="1"/>
</dbReference>
<gene>
    <name evidence="1" type="ORF">BOV88_10145</name>
</gene>
<dbReference type="NCBIfam" id="TIGR01611">
    <property type="entry name" value="tail_tube"/>
    <property type="match status" value="1"/>
</dbReference>
<dbReference type="RefSeq" id="WP_078453293.1">
    <property type="nucleotide sequence ID" value="NZ_MPNX01000016.1"/>
</dbReference>
<dbReference type="EMBL" id="MPNX01000016">
    <property type="protein sequence ID" value="OOY34372.1"/>
    <property type="molecule type" value="Genomic_DNA"/>
</dbReference>
<dbReference type="InterPro" id="IPR006498">
    <property type="entry name" value="Tail_tube"/>
</dbReference>
<reference evidence="1 2" key="1">
    <citation type="submission" date="2016-11" db="EMBL/GenBank/DDBJ databases">
        <title>Mixed transmission modes and dynamic genome evolution in an obligate animal-bacterial symbiosis.</title>
        <authorList>
            <person name="Russell S.L."/>
            <person name="Corbett-Detig R.B."/>
            <person name="Cavanaugh C.M."/>
        </authorList>
    </citation>
    <scope>NUCLEOTIDE SEQUENCE [LARGE SCALE GENOMIC DNA]</scope>
    <source>
        <strain evidence="1">MA-KB16</strain>
    </source>
</reference>
<protein>
    <submittedName>
        <fullName evidence="1">Phage major tail tube protein</fullName>
    </submittedName>
</protein>